<dbReference type="EMBL" id="SODV01000002">
    <property type="protein sequence ID" value="TDW97337.1"/>
    <property type="molecule type" value="Genomic_DNA"/>
</dbReference>
<sequence>MTTKLTLTLDDKVIQGAKRYAKAKGRSVSELVESYFKSLTGPVNEQASELTPSVKSLMGSFKAPANFDYKNILTEAKRHKFE</sequence>
<dbReference type="InterPro" id="IPR045944">
    <property type="entry name" value="DUF6364"/>
</dbReference>
<dbReference type="OrthoDB" id="1121643at2"/>
<name>A0A4R8DIF0_9BACT</name>
<keyword evidence="2" id="KW-1185">Reference proteome</keyword>
<accession>A0A4R8DIF0</accession>
<dbReference type="Proteomes" id="UP000294498">
    <property type="component" value="Unassembled WGS sequence"/>
</dbReference>
<dbReference type="Pfam" id="PF19891">
    <property type="entry name" value="DUF6364"/>
    <property type="match status" value="1"/>
</dbReference>
<evidence type="ECO:0008006" key="3">
    <source>
        <dbReference type="Google" id="ProtNLM"/>
    </source>
</evidence>
<organism evidence="1 2">
    <name type="scientific">Dinghuibacter silviterrae</name>
    <dbReference type="NCBI Taxonomy" id="1539049"/>
    <lineage>
        <taxon>Bacteria</taxon>
        <taxon>Pseudomonadati</taxon>
        <taxon>Bacteroidota</taxon>
        <taxon>Chitinophagia</taxon>
        <taxon>Chitinophagales</taxon>
        <taxon>Chitinophagaceae</taxon>
        <taxon>Dinghuibacter</taxon>
    </lineage>
</organism>
<dbReference type="AlphaFoldDB" id="A0A4R8DIF0"/>
<reference evidence="1 2" key="1">
    <citation type="submission" date="2019-03" db="EMBL/GenBank/DDBJ databases">
        <title>Genomic Encyclopedia of Type Strains, Phase IV (KMG-IV): sequencing the most valuable type-strain genomes for metagenomic binning, comparative biology and taxonomic classification.</title>
        <authorList>
            <person name="Goeker M."/>
        </authorList>
    </citation>
    <scope>NUCLEOTIDE SEQUENCE [LARGE SCALE GENOMIC DNA]</scope>
    <source>
        <strain evidence="1 2">DSM 100059</strain>
    </source>
</reference>
<dbReference type="RefSeq" id="WP_133999400.1">
    <property type="nucleotide sequence ID" value="NZ_SODV01000002.1"/>
</dbReference>
<gene>
    <name evidence="1" type="ORF">EDB95_5184</name>
</gene>
<evidence type="ECO:0000313" key="2">
    <source>
        <dbReference type="Proteomes" id="UP000294498"/>
    </source>
</evidence>
<proteinExistence type="predicted"/>
<protein>
    <recommendedName>
        <fullName evidence="3">Antitoxin</fullName>
    </recommendedName>
</protein>
<evidence type="ECO:0000313" key="1">
    <source>
        <dbReference type="EMBL" id="TDW97337.1"/>
    </source>
</evidence>
<comment type="caution">
    <text evidence="1">The sequence shown here is derived from an EMBL/GenBank/DDBJ whole genome shotgun (WGS) entry which is preliminary data.</text>
</comment>